<dbReference type="EMBL" id="KZ678136">
    <property type="protein sequence ID" value="PSN65837.1"/>
    <property type="molecule type" value="Genomic_DNA"/>
</dbReference>
<accession>A0A2T2NK85</accession>
<sequence>MATFSLDDFDAHIEHLRSQLRFFTESLDATDHKTPDWLSSDLLSLRNKTGRLQDEMQRFRDQLESEGIATKQNSKKRSRLSIENTESSASKRTAQASSEGDHKPTPIPSHISPPIPKSPGPEEFEDDYYVEHVDITAEVQRRLRENRVRRLMDTPSKAQKRKFDDTVLSEGAETEEDRSTVGERTPTKRIKTSGGMEGSFKRKETGLASGDTDDTNGEKVAVKKRRVA</sequence>
<feature type="region of interest" description="Disordered" evidence="1">
    <location>
        <begin position="153"/>
        <end position="228"/>
    </location>
</feature>
<dbReference type="OrthoDB" id="3796480at2759"/>
<name>A0A2T2NK85_CORCC</name>
<proteinExistence type="predicted"/>
<feature type="region of interest" description="Disordered" evidence="1">
    <location>
        <begin position="63"/>
        <end position="124"/>
    </location>
</feature>
<reference evidence="2 3" key="1">
    <citation type="journal article" date="2018" name="Front. Microbiol.">
        <title>Genome-Wide Analysis of Corynespora cassiicola Leaf Fall Disease Putative Effectors.</title>
        <authorList>
            <person name="Lopez D."/>
            <person name="Ribeiro S."/>
            <person name="Label P."/>
            <person name="Fumanal B."/>
            <person name="Venisse J.S."/>
            <person name="Kohler A."/>
            <person name="de Oliveira R.R."/>
            <person name="Labutti K."/>
            <person name="Lipzen A."/>
            <person name="Lail K."/>
            <person name="Bauer D."/>
            <person name="Ohm R.A."/>
            <person name="Barry K.W."/>
            <person name="Spatafora J."/>
            <person name="Grigoriev I.V."/>
            <person name="Martin F.M."/>
            <person name="Pujade-Renaud V."/>
        </authorList>
    </citation>
    <scope>NUCLEOTIDE SEQUENCE [LARGE SCALE GENOMIC DNA]</scope>
    <source>
        <strain evidence="2 3">Philippines</strain>
    </source>
</reference>
<gene>
    <name evidence="2" type="ORF">BS50DRAFT_574342</name>
</gene>
<evidence type="ECO:0000256" key="1">
    <source>
        <dbReference type="SAM" id="MobiDB-lite"/>
    </source>
</evidence>
<keyword evidence="3" id="KW-1185">Reference proteome</keyword>
<feature type="compositionally biased region" description="Polar residues" evidence="1">
    <location>
        <begin position="81"/>
        <end position="98"/>
    </location>
</feature>
<dbReference type="AlphaFoldDB" id="A0A2T2NK85"/>
<evidence type="ECO:0000313" key="3">
    <source>
        <dbReference type="Proteomes" id="UP000240883"/>
    </source>
</evidence>
<feature type="compositionally biased region" description="Pro residues" evidence="1">
    <location>
        <begin position="105"/>
        <end position="119"/>
    </location>
</feature>
<protein>
    <submittedName>
        <fullName evidence="2">Uncharacterized protein</fullName>
    </submittedName>
</protein>
<evidence type="ECO:0000313" key="2">
    <source>
        <dbReference type="EMBL" id="PSN65837.1"/>
    </source>
</evidence>
<organism evidence="2 3">
    <name type="scientific">Corynespora cassiicola Philippines</name>
    <dbReference type="NCBI Taxonomy" id="1448308"/>
    <lineage>
        <taxon>Eukaryota</taxon>
        <taxon>Fungi</taxon>
        <taxon>Dikarya</taxon>
        <taxon>Ascomycota</taxon>
        <taxon>Pezizomycotina</taxon>
        <taxon>Dothideomycetes</taxon>
        <taxon>Pleosporomycetidae</taxon>
        <taxon>Pleosporales</taxon>
        <taxon>Corynesporascaceae</taxon>
        <taxon>Corynespora</taxon>
    </lineage>
</organism>
<dbReference type="Proteomes" id="UP000240883">
    <property type="component" value="Unassembled WGS sequence"/>
</dbReference>